<keyword evidence="11" id="KW-1185">Reference proteome</keyword>
<organism evidence="10 11">
    <name type="scientific">Raineyella antarctica</name>
    <dbReference type="NCBI Taxonomy" id="1577474"/>
    <lineage>
        <taxon>Bacteria</taxon>
        <taxon>Bacillati</taxon>
        <taxon>Actinomycetota</taxon>
        <taxon>Actinomycetes</taxon>
        <taxon>Propionibacteriales</taxon>
        <taxon>Propionibacteriaceae</taxon>
        <taxon>Raineyella</taxon>
    </lineage>
</organism>
<keyword evidence="2" id="KW-0813">Transport</keyword>
<accession>A0A1G6H7H0</accession>
<feature type="region of interest" description="Disordered" evidence="7">
    <location>
        <begin position="1"/>
        <end position="38"/>
    </location>
</feature>
<feature type="transmembrane region" description="Helical" evidence="8">
    <location>
        <begin position="131"/>
        <end position="151"/>
    </location>
</feature>
<reference evidence="10 11" key="1">
    <citation type="submission" date="2016-06" db="EMBL/GenBank/DDBJ databases">
        <authorList>
            <person name="Olsen C.W."/>
            <person name="Carey S."/>
            <person name="Hinshaw L."/>
            <person name="Karasin A.I."/>
        </authorList>
    </citation>
    <scope>NUCLEOTIDE SEQUENCE [LARGE SCALE GENOMIC DNA]</scope>
    <source>
        <strain evidence="10 11">LZ-22</strain>
    </source>
</reference>
<feature type="transmembrane region" description="Helical" evidence="8">
    <location>
        <begin position="388"/>
        <end position="408"/>
    </location>
</feature>
<keyword evidence="5 8" id="KW-1133">Transmembrane helix</keyword>
<feature type="compositionally biased region" description="Pro residues" evidence="7">
    <location>
        <begin position="10"/>
        <end position="27"/>
    </location>
</feature>
<dbReference type="PROSITE" id="PS50850">
    <property type="entry name" value="MFS"/>
    <property type="match status" value="1"/>
</dbReference>
<evidence type="ECO:0000256" key="3">
    <source>
        <dbReference type="ARBA" id="ARBA00022475"/>
    </source>
</evidence>
<dbReference type="InterPro" id="IPR010290">
    <property type="entry name" value="TM_effector"/>
</dbReference>
<evidence type="ECO:0000256" key="6">
    <source>
        <dbReference type="ARBA" id="ARBA00023136"/>
    </source>
</evidence>
<evidence type="ECO:0000256" key="4">
    <source>
        <dbReference type="ARBA" id="ARBA00022692"/>
    </source>
</evidence>
<sequence>MSRTDTEPTTPEPTTPEPITAPTPPEAPTDRLPTSTDPFQDVPVHAGLFASLWLRNYRIYFFGALLSNIGLWMFRVAQDWLVLTVLTDHSSLALGTITGLQFLPILLLSAYTGAVADRFDKRRLMMVTQTLLGAVALVQAVLVVSGSVQLWHVYVLATLSGIATAFDSPARQAFVSEMVPDSHLVNAVGLNSTSFNASRLLGPGIAGLTIGAWGVGPAILFNALSYAATVIALASMDPAQLRQAPRTRGRGSVRAGLAYVARRPDILLVLFMVFMLGTFGLNFQVTNALMATQVFHVGPEAFGLMGTVMAVGTLTGALVAANRKRPRMPVLVLALAGFAVGMVGLAFAPSYVVYIVLLAFVGVCALTMMTSANATVQISTDPQMRGRVMALYMMVFMGGTPIGAPLIGWVGEVFGPRATLLVGAMATGLAVLAALAVLLRLRGRRAAAGAGADDVPDDSRDATMAP</sequence>
<dbReference type="CDD" id="cd06173">
    <property type="entry name" value="MFS_MefA_like"/>
    <property type="match status" value="1"/>
</dbReference>
<feature type="transmembrane region" description="Helical" evidence="8">
    <location>
        <begin position="210"/>
        <end position="234"/>
    </location>
</feature>
<dbReference type="GO" id="GO:0005886">
    <property type="term" value="C:plasma membrane"/>
    <property type="evidence" value="ECO:0007669"/>
    <property type="project" value="UniProtKB-SubCell"/>
</dbReference>
<feature type="transmembrane region" description="Helical" evidence="8">
    <location>
        <begin position="301"/>
        <end position="321"/>
    </location>
</feature>
<feature type="transmembrane region" description="Helical" evidence="8">
    <location>
        <begin position="59"/>
        <end position="77"/>
    </location>
</feature>
<comment type="subcellular location">
    <subcellularLocation>
        <location evidence="1">Cell membrane</location>
        <topology evidence="1">Multi-pass membrane protein</topology>
    </subcellularLocation>
</comment>
<evidence type="ECO:0000256" key="8">
    <source>
        <dbReference type="SAM" id="Phobius"/>
    </source>
</evidence>
<evidence type="ECO:0000256" key="7">
    <source>
        <dbReference type="SAM" id="MobiDB-lite"/>
    </source>
</evidence>
<dbReference type="STRING" id="1577474.GA0111570_10764"/>
<feature type="transmembrane region" description="Helical" evidence="8">
    <location>
        <begin position="354"/>
        <end position="376"/>
    </location>
</feature>
<dbReference type="SUPFAM" id="SSF103473">
    <property type="entry name" value="MFS general substrate transporter"/>
    <property type="match status" value="1"/>
</dbReference>
<dbReference type="OrthoDB" id="9775268at2"/>
<dbReference type="AlphaFoldDB" id="A0A1G6H7H0"/>
<evidence type="ECO:0000259" key="9">
    <source>
        <dbReference type="PROSITE" id="PS50850"/>
    </source>
</evidence>
<feature type="domain" description="Major facilitator superfamily (MFS) profile" evidence="9">
    <location>
        <begin position="56"/>
        <end position="445"/>
    </location>
</feature>
<evidence type="ECO:0000256" key="5">
    <source>
        <dbReference type="ARBA" id="ARBA00022989"/>
    </source>
</evidence>
<dbReference type="InterPro" id="IPR036259">
    <property type="entry name" value="MFS_trans_sf"/>
</dbReference>
<gene>
    <name evidence="10" type="ORF">GA0111570_10764</name>
</gene>
<evidence type="ECO:0000256" key="2">
    <source>
        <dbReference type="ARBA" id="ARBA00022448"/>
    </source>
</evidence>
<dbReference type="RefSeq" id="WP_092611174.1">
    <property type="nucleotide sequence ID" value="NZ_FMYF01000007.1"/>
</dbReference>
<evidence type="ECO:0000313" key="11">
    <source>
        <dbReference type="Proteomes" id="UP000199086"/>
    </source>
</evidence>
<dbReference type="Gene3D" id="1.20.1250.20">
    <property type="entry name" value="MFS general substrate transporter like domains"/>
    <property type="match status" value="1"/>
</dbReference>
<feature type="transmembrane region" description="Helical" evidence="8">
    <location>
        <begin position="420"/>
        <end position="439"/>
    </location>
</feature>
<feature type="transmembrane region" description="Helical" evidence="8">
    <location>
        <begin position="266"/>
        <end position="289"/>
    </location>
</feature>
<evidence type="ECO:0000313" key="10">
    <source>
        <dbReference type="EMBL" id="SDB90048.1"/>
    </source>
</evidence>
<dbReference type="InterPro" id="IPR020846">
    <property type="entry name" value="MFS_dom"/>
</dbReference>
<dbReference type="Pfam" id="PF05977">
    <property type="entry name" value="MFS_3"/>
    <property type="match status" value="1"/>
</dbReference>
<dbReference type="Proteomes" id="UP000199086">
    <property type="component" value="Unassembled WGS sequence"/>
</dbReference>
<dbReference type="GO" id="GO:0022857">
    <property type="term" value="F:transmembrane transporter activity"/>
    <property type="evidence" value="ECO:0007669"/>
    <property type="project" value="InterPro"/>
</dbReference>
<dbReference type="PANTHER" id="PTHR23513:SF11">
    <property type="entry name" value="STAPHYLOFERRIN A TRANSPORTER"/>
    <property type="match status" value="1"/>
</dbReference>
<dbReference type="PANTHER" id="PTHR23513">
    <property type="entry name" value="INTEGRAL MEMBRANE EFFLUX PROTEIN-RELATED"/>
    <property type="match status" value="1"/>
</dbReference>
<name>A0A1G6H7H0_9ACTN</name>
<keyword evidence="3" id="KW-1003">Cell membrane</keyword>
<proteinExistence type="predicted"/>
<feature type="transmembrane region" description="Helical" evidence="8">
    <location>
        <begin position="328"/>
        <end position="348"/>
    </location>
</feature>
<dbReference type="EMBL" id="FMYF01000007">
    <property type="protein sequence ID" value="SDB90048.1"/>
    <property type="molecule type" value="Genomic_DNA"/>
</dbReference>
<feature type="transmembrane region" description="Helical" evidence="8">
    <location>
        <begin position="89"/>
        <end position="111"/>
    </location>
</feature>
<keyword evidence="6 8" id="KW-0472">Membrane</keyword>
<keyword evidence="4 8" id="KW-0812">Transmembrane</keyword>
<evidence type="ECO:0000256" key="1">
    <source>
        <dbReference type="ARBA" id="ARBA00004651"/>
    </source>
</evidence>
<dbReference type="Gene3D" id="1.20.1720.10">
    <property type="entry name" value="Multidrug resistance protein D"/>
    <property type="match status" value="1"/>
</dbReference>
<protein>
    <submittedName>
        <fullName evidence="10">Predicted arabinose efflux permease, MFS family</fullName>
    </submittedName>
</protein>